<reference evidence="8 9" key="1">
    <citation type="submission" date="2014-03" db="EMBL/GenBank/DDBJ databases">
        <title>Bradyrhizobium valentinum sp. nov., isolated from effective nodules of Lupinus mariae-josephae, a lupine endemic of basic-lime soils in Eastern Spain.</title>
        <authorList>
            <person name="Duran D."/>
            <person name="Rey L."/>
            <person name="Navarro A."/>
            <person name="Busquets A."/>
            <person name="Imperial J."/>
            <person name="Ruiz-Argueso T."/>
        </authorList>
    </citation>
    <scope>NUCLEOTIDE SEQUENCE [LARGE SCALE GENOMIC DNA]</scope>
    <source>
        <strain evidence="8 9">CCBAU 23086</strain>
    </source>
</reference>
<dbReference type="EMBL" id="LLYB01000097">
    <property type="protein sequence ID" value="KRR19281.1"/>
    <property type="molecule type" value="Genomic_DNA"/>
</dbReference>
<proteinExistence type="inferred from homology"/>
<dbReference type="Gene3D" id="3.30.70.100">
    <property type="match status" value="1"/>
</dbReference>
<feature type="active site" evidence="5">
    <location>
        <position position="20"/>
    </location>
</feature>
<dbReference type="InterPro" id="IPR020456">
    <property type="entry name" value="Acylphosphatase"/>
</dbReference>
<dbReference type="RefSeq" id="WP_057861128.1">
    <property type="nucleotide sequence ID" value="NZ_LLYB01000097.1"/>
</dbReference>
<protein>
    <recommendedName>
        <fullName evidence="2 5">acylphosphatase</fullName>
        <ecNumber evidence="2 5">3.6.1.7</ecNumber>
    </recommendedName>
</protein>
<dbReference type="AlphaFoldDB" id="A0A0R3MGX0"/>
<dbReference type="Pfam" id="PF00708">
    <property type="entry name" value="Acylphosphatase"/>
    <property type="match status" value="1"/>
</dbReference>
<feature type="domain" description="Acylphosphatase-like" evidence="7">
    <location>
        <begin position="5"/>
        <end position="97"/>
    </location>
</feature>
<dbReference type="SUPFAM" id="SSF54975">
    <property type="entry name" value="Acylphosphatase/BLUF domain-like"/>
    <property type="match status" value="1"/>
</dbReference>
<accession>A0A0R3MGX0</accession>
<evidence type="ECO:0000313" key="8">
    <source>
        <dbReference type="EMBL" id="KRR19281.1"/>
    </source>
</evidence>
<evidence type="ECO:0000256" key="5">
    <source>
        <dbReference type="PROSITE-ProRule" id="PRU00520"/>
    </source>
</evidence>
<dbReference type="Proteomes" id="UP000051660">
    <property type="component" value="Unassembled WGS sequence"/>
</dbReference>
<dbReference type="PROSITE" id="PS51160">
    <property type="entry name" value="ACYLPHOSPHATASE_3"/>
    <property type="match status" value="1"/>
</dbReference>
<evidence type="ECO:0000256" key="6">
    <source>
        <dbReference type="RuleBase" id="RU004168"/>
    </source>
</evidence>
<name>A0A0R3MGX0_9BRAD</name>
<evidence type="ECO:0000256" key="3">
    <source>
        <dbReference type="ARBA" id="ARBA00022801"/>
    </source>
</evidence>
<comment type="similarity">
    <text evidence="1 6">Belongs to the acylphosphatase family.</text>
</comment>
<evidence type="ECO:0000256" key="1">
    <source>
        <dbReference type="ARBA" id="ARBA00005614"/>
    </source>
</evidence>
<evidence type="ECO:0000259" key="7">
    <source>
        <dbReference type="PROSITE" id="PS51160"/>
    </source>
</evidence>
<dbReference type="PANTHER" id="PTHR47268:SF4">
    <property type="entry name" value="ACYLPHOSPHATASE"/>
    <property type="match status" value="1"/>
</dbReference>
<dbReference type="NCBIfam" id="NF010996">
    <property type="entry name" value="PRK14421.1"/>
    <property type="match status" value="1"/>
</dbReference>
<organism evidence="8 9">
    <name type="scientific">Bradyrhizobium lablabi</name>
    <dbReference type="NCBI Taxonomy" id="722472"/>
    <lineage>
        <taxon>Bacteria</taxon>
        <taxon>Pseudomonadati</taxon>
        <taxon>Pseudomonadota</taxon>
        <taxon>Alphaproteobacteria</taxon>
        <taxon>Hyphomicrobiales</taxon>
        <taxon>Nitrobacteraceae</taxon>
        <taxon>Bradyrhizobium</taxon>
    </lineage>
</organism>
<dbReference type="InterPro" id="IPR001792">
    <property type="entry name" value="Acylphosphatase-like_dom"/>
</dbReference>
<dbReference type="PANTHER" id="PTHR47268">
    <property type="entry name" value="ACYLPHOSPHATASE"/>
    <property type="match status" value="1"/>
</dbReference>
<evidence type="ECO:0000256" key="2">
    <source>
        <dbReference type="ARBA" id="ARBA00012150"/>
    </source>
</evidence>
<feature type="active site" evidence="5">
    <location>
        <position position="38"/>
    </location>
</feature>
<evidence type="ECO:0000256" key="4">
    <source>
        <dbReference type="ARBA" id="ARBA00047645"/>
    </source>
</evidence>
<keyword evidence="3 5" id="KW-0378">Hydrolase</keyword>
<dbReference type="OrthoDB" id="5295388at2"/>
<comment type="caution">
    <text evidence="8">The sequence shown here is derived from an EMBL/GenBank/DDBJ whole genome shotgun (WGS) entry which is preliminary data.</text>
</comment>
<dbReference type="InterPro" id="IPR036046">
    <property type="entry name" value="Acylphosphatase-like_dom_sf"/>
</dbReference>
<comment type="catalytic activity">
    <reaction evidence="4 5">
        <text>an acyl phosphate + H2O = a carboxylate + phosphate + H(+)</text>
        <dbReference type="Rhea" id="RHEA:14965"/>
        <dbReference type="ChEBI" id="CHEBI:15377"/>
        <dbReference type="ChEBI" id="CHEBI:15378"/>
        <dbReference type="ChEBI" id="CHEBI:29067"/>
        <dbReference type="ChEBI" id="CHEBI:43474"/>
        <dbReference type="ChEBI" id="CHEBI:59918"/>
        <dbReference type="EC" id="3.6.1.7"/>
    </reaction>
</comment>
<sequence length="99" mass="10847">MTDAIRHVTIRGRVQGVGYRAWVEHRAVAHDLEGWVRNRRDGSVEAVFAGPVEAVKAMVDACRRGPSSARVDAVQDEAGPSDLLNLRDPGERFSVLPTI</sequence>
<evidence type="ECO:0000313" key="9">
    <source>
        <dbReference type="Proteomes" id="UP000051660"/>
    </source>
</evidence>
<gene>
    <name evidence="8" type="ORF">CQ14_35205</name>
</gene>
<dbReference type="PROSITE" id="PS00151">
    <property type="entry name" value="ACYLPHOSPHATASE_2"/>
    <property type="match status" value="1"/>
</dbReference>
<dbReference type="EC" id="3.6.1.7" evidence="2 5"/>
<dbReference type="GO" id="GO:0003998">
    <property type="term" value="F:acylphosphatase activity"/>
    <property type="evidence" value="ECO:0007669"/>
    <property type="project" value="UniProtKB-EC"/>
</dbReference>
<dbReference type="STRING" id="722472.SAMN05444321_6983"/>
<dbReference type="InterPro" id="IPR017968">
    <property type="entry name" value="Acylphosphatase_CS"/>
</dbReference>